<organism evidence="1 2">
    <name type="scientific">Caerostris extrusa</name>
    <name type="common">Bark spider</name>
    <name type="synonym">Caerostris bankana</name>
    <dbReference type="NCBI Taxonomy" id="172846"/>
    <lineage>
        <taxon>Eukaryota</taxon>
        <taxon>Metazoa</taxon>
        <taxon>Ecdysozoa</taxon>
        <taxon>Arthropoda</taxon>
        <taxon>Chelicerata</taxon>
        <taxon>Arachnida</taxon>
        <taxon>Araneae</taxon>
        <taxon>Araneomorphae</taxon>
        <taxon>Entelegynae</taxon>
        <taxon>Araneoidea</taxon>
        <taxon>Araneidae</taxon>
        <taxon>Caerostris</taxon>
    </lineage>
</organism>
<protein>
    <submittedName>
        <fullName evidence="1">Uncharacterized protein</fullName>
    </submittedName>
</protein>
<evidence type="ECO:0000313" key="1">
    <source>
        <dbReference type="EMBL" id="GIY37197.1"/>
    </source>
</evidence>
<evidence type="ECO:0000313" key="2">
    <source>
        <dbReference type="Proteomes" id="UP001054945"/>
    </source>
</evidence>
<dbReference type="AlphaFoldDB" id="A0AAV4SX98"/>
<comment type="caution">
    <text evidence="1">The sequence shown here is derived from an EMBL/GenBank/DDBJ whole genome shotgun (WGS) entry which is preliminary data.</text>
</comment>
<reference evidence="1 2" key="1">
    <citation type="submission" date="2021-06" db="EMBL/GenBank/DDBJ databases">
        <title>Caerostris extrusa draft genome.</title>
        <authorList>
            <person name="Kono N."/>
            <person name="Arakawa K."/>
        </authorList>
    </citation>
    <scope>NUCLEOTIDE SEQUENCE [LARGE SCALE GENOMIC DNA]</scope>
</reference>
<dbReference type="Proteomes" id="UP001054945">
    <property type="component" value="Unassembled WGS sequence"/>
</dbReference>
<name>A0AAV4SX98_CAEEX</name>
<gene>
    <name evidence="1" type="ORF">CEXT_271481</name>
</gene>
<sequence>MYRLPMLMPEEPYRMDGRISRMNIFIVDPHFYPNQELNMMASNLEFDQSKPKERKCSIQQNVSLLGAYWLVDPFEIICHCEADGKSLASTIAKLMDILRMRAVEGLNDFSSTIALMVYNKPSNRVIFMIMRLIHPTQSVAF</sequence>
<dbReference type="EMBL" id="BPLR01010135">
    <property type="protein sequence ID" value="GIY37197.1"/>
    <property type="molecule type" value="Genomic_DNA"/>
</dbReference>
<proteinExistence type="predicted"/>
<keyword evidence="2" id="KW-1185">Reference proteome</keyword>
<accession>A0AAV4SX98</accession>